<comment type="catalytic activity">
    <reaction evidence="9">
        <text>L-seryl-[protein] + ATP = O-phospho-L-seryl-[protein] + ADP + H(+)</text>
        <dbReference type="Rhea" id="RHEA:17989"/>
        <dbReference type="Rhea" id="RHEA-COMP:9863"/>
        <dbReference type="Rhea" id="RHEA-COMP:11604"/>
        <dbReference type="ChEBI" id="CHEBI:15378"/>
        <dbReference type="ChEBI" id="CHEBI:29999"/>
        <dbReference type="ChEBI" id="CHEBI:30616"/>
        <dbReference type="ChEBI" id="CHEBI:83421"/>
        <dbReference type="ChEBI" id="CHEBI:456216"/>
        <dbReference type="EC" id="2.7.11.1"/>
    </reaction>
</comment>
<name>A0ABM4DGW4_HYDVU</name>
<gene>
    <name evidence="13" type="primary">LOC100215316</name>
</gene>
<keyword evidence="3" id="KW-0723">Serine/threonine-protein kinase</keyword>
<evidence type="ECO:0000256" key="2">
    <source>
        <dbReference type="ARBA" id="ARBA00012513"/>
    </source>
</evidence>
<organism evidence="12 13">
    <name type="scientific">Hydra vulgaris</name>
    <name type="common">Hydra</name>
    <name type="synonym">Hydra attenuata</name>
    <dbReference type="NCBI Taxonomy" id="6087"/>
    <lineage>
        <taxon>Eukaryota</taxon>
        <taxon>Metazoa</taxon>
        <taxon>Cnidaria</taxon>
        <taxon>Hydrozoa</taxon>
        <taxon>Hydroidolina</taxon>
        <taxon>Anthoathecata</taxon>
        <taxon>Aplanulata</taxon>
        <taxon>Hydridae</taxon>
        <taxon>Hydra</taxon>
    </lineage>
</organism>
<dbReference type="GeneID" id="100215316"/>
<dbReference type="EC" id="2.7.11.1" evidence="2"/>
<dbReference type="Pfam" id="PF12202">
    <property type="entry name" value="OSR1_C"/>
    <property type="match status" value="1"/>
</dbReference>
<feature type="region of interest" description="Disordered" evidence="10">
    <location>
        <begin position="1249"/>
        <end position="1288"/>
    </location>
</feature>
<evidence type="ECO:0000313" key="12">
    <source>
        <dbReference type="Proteomes" id="UP001652625"/>
    </source>
</evidence>
<dbReference type="PROSITE" id="PS00108">
    <property type="entry name" value="PROTEIN_KINASE_ST"/>
    <property type="match status" value="1"/>
</dbReference>
<dbReference type="RefSeq" id="XP_065673716.1">
    <property type="nucleotide sequence ID" value="XM_065817644.1"/>
</dbReference>
<dbReference type="Gene3D" id="1.10.510.10">
    <property type="entry name" value="Transferase(Phosphotransferase) domain 1"/>
    <property type="match status" value="1"/>
</dbReference>
<keyword evidence="5" id="KW-0547">Nucleotide-binding</keyword>
<dbReference type="CDD" id="cd13983">
    <property type="entry name" value="STKc_WNK"/>
    <property type="match status" value="1"/>
</dbReference>
<accession>A0ABM4DGW4</accession>
<evidence type="ECO:0000259" key="11">
    <source>
        <dbReference type="PROSITE" id="PS50011"/>
    </source>
</evidence>
<evidence type="ECO:0000256" key="5">
    <source>
        <dbReference type="ARBA" id="ARBA00022741"/>
    </source>
</evidence>
<keyword evidence="7" id="KW-0067">ATP-binding</keyword>
<evidence type="ECO:0000256" key="10">
    <source>
        <dbReference type="SAM" id="MobiDB-lite"/>
    </source>
</evidence>
<dbReference type="Proteomes" id="UP001652625">
    <property type="component" value="Chromosome 14"/>
</dbReference>
<evidence type="ECO:0000256" key="1">
    <source>
        <dbReference type="ARBA" id="ARBA00001946"/>
    </source>
</evidence>
<dbReference type="InterPro" id="IPR000719">
    <property type="entry name" value="Prot_kinase_dom"/>
</dbReference>
<comment type="cofactor">
    <cofactor evidence="1">
        <name>Mg(2+)</name>
        <dbReference type="ChEBI" id="CHEBI:18420"/>
    </cofactor>
</comment>
<keyword evidence="4" id="KW-0808">Transferase</keyword>
<evidence type="ECO:0000313" key="13">
    <source>
        <dbReference type="RefSeq" id="XP_065673716.1"/>
    </source>
</evidence>
<evidence type="ECO:0000256" key="9">
    <source>
        <dbReference type="ARBA" id="ARBA00048679"/>
    </source>
</evidence>
<dbReference type="Gene3D" id="3.10.20.90">
    <property type="entry name" value="Phosphatidylinositol 3-kinase Catalytic Subunit, Chain A, domain 1"/>
    <property type="match status" value="2"/>
</dbReference>
<dbReference type="InterPro" id="IPR056865">
    <property type="entry name" value="CCTL2_WNK"/>
</dbReference>
<dbReference type="InterPro" id="IPR008271">
    <property type="entry name" value="Ser/Thr_kinase_AS"/>
</dbReference>
<evidence type="ECO:0000256" key="4">
    <source>
        <dbReference type="ARBA" id="ARBA00022679"/>
    </source>
</evidence>
<keyword evidence="12" id="KW-1185">Reference proteome</keyword>
<evidence type="ECO:0000256" key="6">
    <source>
        <dbReference type="ARBA" id="ARBA00022777"/>
    </source>
</evidence>
<dbReference type="SMART" id="SM00220">
    <property type="entry name" value="S_TKc"/>
    <property type="match status" value="1"/>
</dbReference>
<dbReference type="Pfam" id="PF00069">
    <property type="entry name" value="Pkinase"/>
    <property type="match status" value="1"/>
</dbReference>
<keyword evidence="6" id="KW-0418">Kinase</keyword>
<dbReference type="InterPro" id="IPR011009">
    <property type="entry name" value="Kinase-like_dom_sf"/>
</dbReference>
<dbReference type="Pfam" id="PF24889">
    <property type="entry name" value="CCTL2_WNK"/>
    <property type="match status" value="1"/>
</dbReference>
<dbReference type="Gene3D" id="3.30.200.20">
    <property type="entry name" value="Phosphorylase Kinase, domain 1"/>
    <property type="match status" value="1"/>
</dbReference>
<proteinExistence type="predicted"/>
<dbReference type="PANTHER" id="PTHR13902">
    <property type="entry name" value="SERINE/THREONINE-PROTEIN KINASE WNK WITH NO LYSINE -RELATED"/>
    <property type="match status" value="1"/>
</dbReference>
<comment type="catalytic activity">
    <reaction evidence="8">
        <text>L-threonyl-[protein] + ATP = O-phospho-L-threonyl-[protein] + ADP + H(+)</text>
        <dbReference type="Rhea" id="RHEA:46608"/>
        <dbReference type="Rhea" id="RHEA-COMP:11060"/>
        <dbReference type="Rhea" id="RHEA-COMP:11605"/>
        <dbReference type="ChEBI" id="CHEBI:15378"/>
        <dbReference type="ChEBI" id="CHEBI:30013"/>
        <dbReference type="ChEBI" id="CHEBI:30616"/>
        <dbReference type="ChEBI" id="CHEBI:61977"/>
        <dbReference type="ChEBI" id="CHEBI:456216"/>
        <dbReference type="EC" id="2.7.11.1"/>
    </reaction>
</comment>
<evidence type="ECO:0000256" key="8">
    <source>
        <dbReference type="ARBA" id="ARBA00047899"/>
    </source>
</evidence>
<feature type="compositionally biased region" description="Polar residues" evidence="10">
    <location>
        <begin position="1253"/>
        <end position="1265"/>
    </location>
</feature>
<evidence type="ECO:0000256" key="3">
    <source>
        <dbReference type="ARBA" id="ARBA00022527"/>
    </source>
</evidence>
<dbReference type="SUPFAM" id="SSF56112">
    <property type="entry name" value="Protein kinase-like (PK-like)"/>
    <property type="match status" value="1"/>
</dbReference>
<sequence length="1428" mass="160845">MKEAFFLSSIVMAMTENEKVRATKSNEDLVSSTLSEIFDNDEEKTESFDQFESNIHVNGIMKWKEILKSDVITQDQSNMDVTSTESISNVNGYVANYSNSEEMIDKEEKAISKSPDGRFLKFDEEIGRGSFKTVYKGLDTETGVAVAWCELQDRKLSKTERIRFKEEADMLKTLQHPNIVRFHDYWENSLVKNGIREREVILVTELMTSGTLKMYIRRFKVVREKIFVNWCRQILSGLNFMHTRTPAIIHRDLKCDNIFITGTTGLLKLGDLGLATFKKASFVKSVIGTPEFMAPEMYDEHYDESVDVYAFGMCMLEMASGEYPYMECQNAAQIYRRVTSGVPPESLAKVTSPEIKKVIIDCTKKERTERLTVKELLEHDLFQADHLRVELARPINEILQENLQIIPLRLKGIRGLKHSEDEVIEFDYAINEDEPELVVQEMIKANHIFADDSLKVCKAIQKVFDFYQQEKEKWELSGKDSDHKLENKLSKSASFEINENLFVPIENSLSPTSVVQNETVTSEKNTGVLTKENTTTRIEAAVNDTLNKFVSTFKIENDKNLTPASNEPGVNSCPDDINSSHSVEGVPMQKVFMRSLSKKDFQPQLNLHKVKDNSLVECSFETYKNVRITFEFGIKEDAPEDIAEKMIEHGHLLEMNKLYFTTALKNIVASVDKGDYVLTHSPDDEIKSSVEVNSEFTDGFNSATLNHPITQCSDQNLSILLPMENLSNNNIKKDTVDQSLVGHLTDLNISCSKKLEPPRELNLPLNFLPAEKVSTPVGRFNVMPISGSVTAFNSSDSIQELRPGNHCSNLEIVANTQNVTNIQNNTQQNILDSVQTVDSNISTKSEVESVICDPAIILSSLNLKAISHCSSTVLEFDPILSNNVTFSSSENPSYLQSSQELPVFDSKSVIPMCSPTSEVPPNNMQISCRVSEKLENDNHNTCFSNISVNEERNAAESLSLLKSIVETKESLLPSDNNQVTKVVDNQVVDSLDLVNANKDSQLASVGRFNIMPVKVSASVSTVLPCNVAVSTPQNIILPIIDSSLDTSKSKENIVVTSEIATVIHTSAISTNNSTVLEFDPIFSQDTNLISNFNLPVENSTSLGIPTNKDPQIKNNCLLPEASNLILPDATQHMLPEVNHPIEIPSPYQEGTNKMIFSFSNKKELTRANRKENIAHNIPHEVLKLVLHSEEYCKLKLKHKKESADLHRKHNEEIARLIISLKHQYDQIFSNQPDNLEHRGHFDDEIKKELIEPRTQNEITESSDNFNAEHGAQVDQNKCASEKKPPENENNRLQQMYMQQLDCMTNSNKWKDMNFKSNTRSSKPTLNELKMKSQAQHMNNQLSDSTNDSASREIHCNVGNSCFNSMAALNLASVLHSFEMKEKRQKSQTQPIVPSWKVGSDNCSSLEAVAMNAHISKETTFKQNTENST</sequence>
<protein>
    <recommendedName>
        <fullName evidence="2">non-specific serine/threonine protein kinase</fullName>
        <ecNumber evidence="2">2.7.11.1</ecNumber>
    </recommendedName>
</protein>
<feature type="domain" description="Protein kinase" evidence="11">
    <location>
        <begin position="120"/>
        <end position="382"/>
    </location>
</feature>
<evidence type="ECO:0000256" key="7">
    <source>
        <dbReference type="ARBA" id="ARBA00022840"/>
    </source>
</evidence>
<dbReference type="InterPro" id="IPR024678">
    <property type="entry name" value="Kinase_OSR1/WNK_CCT"/>
</dbReference>
<dbReference type="PROSITE" id="PS50011">
    <property type="entry name" value="PROTEIN_KINASE_DOM"/>
    <property type="match status" value="1"/>
</dbReference>
<feature type="compositionally biased region" description="Basic and acidic residues" evidence="10">
    <location>
        <begin position="1279"/>
        <end position="1288"/>
    </location>
</feature>
<reference evidence="13" key="1">
    <citation type="submission" date="2025-08" db="UniProtKB">
        <authorList>
            <consortium name="RefSeq"/>
        </authorList>
    </citation>
    <scope>IDENTIFICATION</scope>
</reference>
<dbReference type="InterPro" id="IPR050588">
    <property type="entry name" value="WNK_Ser-Thr_kinase"/>
</dbReference>